<gene>
    <name evidence="1" type="ORF">MTUNDRAET4_3582</name>
</gene>
<evidence type="ECO:0000313" key="2">
    <source>
        <dbReference type="Proteomes" id="UP000294360"/>
    </source>
</evidence>
<dbReference type="KEGG" id="mtun:MTUNDRAET4_3582"/>
<dbReference type="Pfam" id="PF05990">
    <property type="entry name" value="DUF900"/>
    <property type="match status" value="1"/>
</dbReference>
<dbReference type="SUPFAM" id="SSF53474">
    <property type="entry name" value="alpha/beta-Hydrolases"/>
    <property type="match status" value="1"/>
</dbReference>
<dbReference type="InterPro" id="IPR029058">
    <property type="entry name" value="AB_hydrolase_fold"/>
</dbReference>
<organism evidence="1 2">
    <name type="scientific">Methylocella tundrae</name>
    <dbReference type="NCBI Taxonomy" id="227605"/>
    <lineage>
        <taxon>Bacteria</taxon>
        <taxon>Pseudomonadati</taxon>
        <taxon>Pseudomonadota</taxon>
        <taxon>Alphaproteobacteria</taxon>
        <taxon>Hyphomicrobiales</taxon>
        <taxon>Beijerinckiaceae</taxon>
        <taxon>Methylocella</taxon>
    </lineage>
</organism>
<dbReference type="Proteomes" id="UP000294360">
    <property type="component" value="Chromosome"/>
</dbReference>
<evidence type="ECO:0000313" key="1">
    <source>
        <dbReference type="EMBL" id="VFU10469.1"/>
    </source>
</evidence>
<name>A0A4U8Z5E2_METTU</name>
<dbReference type="AlphaFoldDB" id="A0A4U8Z5E2"/>
<dbReference type="OrthoDB" id="9797755at2"/>
<accession>A0A4U8Z5E2</accession>
<proteinExistence type="predicted"/>
<dbReference type="PANTHER" id="PTHR36513">
    <property type="entry name" value="ABC TRANSMEMBRANE TYPE-1 DOMAIN-CONTAINING PROTEIN"/>
    <property type="match status" value="1"/>
</dbReference>
<reference evidence="1 2" key="1">
    <citation type="submission" date="2019-03" db="EMBL/GenBank/DDBJ databases">
        <authorList>
            <person name="Kox A.R. M."/>
        </authorList>
    </citation>
    <scope>NUCLEOTIDE SEQUENCE [LARGE SCALE GENOMIC DNA]</scope>
    <source>
        <strain evidence="1">MTUNDRAET4 annotated genome</strain>
    </source>
</reference>
<dbReference type="InterPro" id="IPR014586">
    <property type="entry name" value="UCP033909"/>
</dbReference>
<evidence type="ECO:0008006" key="3">
    <source>
        <dbReference type="Google" id="ProtNLM"/>
    </source>
</evidence>
<dbReference type="EMBL" id="LR536450">
    <property type="protein sequence ID" value="VFU10469.1"/>
    <property type="molecule type" value="Genomic_DNA"/>
</dbReference>
<dbReference type="InterPro" id="IPR010297">
    <property type="entry name" value="DUF900_hydrolase"/>
</dbReference>
<protein>
    <recommendedName>
        <fullName evidence="3">Esterase</fullName>
    </recommendedName>
</protein>
<dbReference type="Gene3D" id="3.40.50.1820">
    <property type="entry name" value="alpha/beta hydrolase"/>
    <property type="match status" value="1"/>
</dbReference>
<dbReference type="PIRSF" id="PIRSF033909">
    <property type="entry name" value="UCP033909"/>
    <property type="match status" value="1"/>
</dbReference>
<sequence length="446" mass="48279">MRQVLCRGGAFPSRARSNVRPSPARRNARLGAASILRITPLACIAALVLGGCSTINGYLAPVPSSYANAPGTTHVEMVVATTRTRAESSAIMFAGGRALEPGFADMMVSIPPDANRTIGQVQWPKQLPGNPETDFVTLKAEVINKDQAIATFSRLLSESNKSEALVFVHGFNERYENTVYGFAQILHDSGALGEVAPVLFTWPSKGNVFAYGYDRESTNYSRDSLEALLRYLVKNPKVKKISILAHSMGNWVTLEALRQMAIRDGRVAKKIKLVLLADPDVDVDVSREQIAAMGPDRPHIALFVSEDDRALAASKQLWGAPRLGAINPDIEPYKSMLERENITVINLTHLPSHDQFNHGKFAEDPKIVELIGRSLASGQALTNSQVGFGEKIMETTASAASSVGHAAGLVVSAPVAIVDPETRDHFGDQVDQFSESVQQIGPHVPH</sequence>
<dbReference type="PANTHER" id="PTHR36513:SF1">
    <property type="entry name" value="TRANSMEMBRANE PROTEIN"/>
    <property type="match status" value="1"/>
</dbReference>